<dbReference type="PROSITE" id="PS00233">
    <property type="entry name" value="CHIT_BIND_RR_1"/>
    <property type="match status" value="1"/>
</dbReference>
<evidence type="ECO:0000313" key="4">
    <source>
        <dbReference type="EMBL" id="JAG20515.1"/>
    </source>
</evidence>
<accession>A0A0A9XTP6</accession>
<dbReference type="AlphaFoldDB" id="A0A0A9XTP6"/>
<reference evidence="4" key="1">
    <citation type="journal article" date="2014" name="PLoS ONE">
        <title>Transcriptome-Based Identification of ABC Transporters in the Western Tarnished Plant Bug Lygus hesperus.</title>
        <authorList>
            <person name="Hull J.J."/>
            <person name="Chaney K."/>
            <person name="Geib S.M."/>
            <person name="Fabrick J.A."/>
            <person name="Brent C.S."/>
            <person name="Walsh D."/>
            <person name="Lavine L.C."/>
        </authorList>
    </citation>
    <scope>NUCLEOTIDE SEQUENCE</scope>
</reference>
<dbReference type="PROSITE" id="PS51155">
    <property type="entry name" value="CHIT_BIND_RR_2"/>
    <property type="match status" value="1"/>
</dbReference>
<proteinExistence type="predicted"/>
<feature type="region of interest" description="Disordered" evidence="3">
    <location>
        <begin position="1"/>
        <end position="108"/>
    </location>
</feature>
<protein>
    <submittedName>
        <fullName evidence="4">Endocuticle structural glycoprotein SgAbd-2</fullName>
    </submittedName>
</protein>
<reference evidence="4" key="2">
    <citation type="submission" date="2014-07" db="EMBL/GenBank/DDBJ databases">
        <authorList>
            <person name="Hull J."/>
        </authorList>
    </citation>
    <scope>NUCLEOTIDE SEQUENCE</scope>
</reference>
<dbReference type="GO" id="GO:0008010">
    <property type="term" value="F:structural constituent of chitin-based larval cuticle"/>
    <property type="evidence" value="ECO:0007669"/>
    <property type="project" value="TreeGrafter"/>
</dbReference>
<feature type="compositionally biased region" description="Basic and acidic residues" evidence="3">
    <location>
        <begin position="86"/>
        <end position="104"/>
    </location>
</feature>
<feature type="non-terminal residue" evidence="4">
    <location>
        <position position="1"/>
    </location>
</feature>
<name>A0A0A9XTP6_LYGHE</name>
<dbReference type="EMBL" id="GBHO01023089">
    <property type="protein sequence ID" value="JAG20515.1"/>
    <property type="molecule type" value="Transcribed_RNA"/>
</dbReference>
<keyword evidence="1 2" id="KW-0193">Cuticle</keyword>
<sequence length="153" mass="16735">NPLQSYPNQPNPLQSYPNQPSPLRSYPSTTHNSSPLSSFPSHPSPPGQPPSLGTPNNIPANPEPFQSGGEVSPDELEIPPNSQIKLQDKRLQYSHGFSDDKGTAVREQGSLLSTNDGWEYVIAKKGSYSYTSPEGKHINVNYIADHKGFRVIP</sequence>
<gene>
    <name evidence="4" type="primary">CUD2_12</name>
    <name evidence="4" type="ORF">CM83_8821</name>
</gene>
<dbReference type="InterPro" id="IPR000618">
    <property type="entry name" value="Insect_cuticle"/>
</dbReference>
<dbReference type="PANTHER" id="PTHR10380:SF173">
    <property type="entry name" value="CUTICULAR PROTEIN 47EF, ISOFORM C-RELATED"/>
    <property type="match status" value="1"/>
</dbReference>
<dbReference type="GO" id="GO:0062129">
    <property type="term" value="C:chitin-based extracellular matrix"/>
    <property type="evidence" value="ECO:0007669"/>
    <property type="project" value="TreeGrafter"/>
</dbReference>
<dbReference type="Pfam" id="PF00379">
    <property type="entry name" value="Chitin_bind_4"/>
    <property type="match status" value="1"/>
</dbReference>
<dbReference type="InterPro" id="IPR031311">
    <property type="entry name" value="CHIT_BIND_RR_consensus"/>
</dbReference>
<organism evidence="4">
    <name type="scientific">Lygus hesperus</name>
    <name type="common">Western plant bug</name>
    <dbReference type="NCBI Taxonomy" id="30085"/>
    <lineage>
        <taxon>Eukaryota</taxon>
        <taxon>Metazoa</taxon>
        <taxon>Ecdysozoa</taxon>
        <taxon>Arthropoda</taxon>
        <taxon>Hexapoda</taxon>
        <taxon>Insecta</taxon>
        <taxon>Pterygota</taxon>
        <taxon>Neoptera</taxon>
        <taxon>Paraneoptera</taxon>
        <taxon>Hemiptera</taxon>
        <taxon>Heteroptera</taxon>
        <taxon>Panheteroptera</taxon>
        <taxon>Cimicomorpha</taxon>
        <taxon>Miridae</taxon>
        <taxon>Mirini</taxon>
        <taxon>Lygus</taxon>
    </lineage>
</organism>
<evidence type="ECO:0000256" key="3">
    <source>
        <dbReference type="SAM" id="MobiDB-lite"/>
    </source>
</evidence>
<evidence type="ECO:0000256" key="2">
    <source>
        <dbReference type="PROSITE-ProRule" id="PRU00497"/>
    </source>
</evidence>
<dbReference type="PANTHER" id="PTHR10380">
    <property type="entry name" value="CUTICLE PROTEIN"/>
    <property type="match status" value="1"/>
</dbReference>
<evidence type="ECO:0000256" key="1">
    <source>
        <dbReference type="ARBA" id="ARBA00022460"/>
    </source>
</evidence>
<dbReference type="InterPro" id="IPR050468">
    <property type="entry name" value="Cuticle_Struct_Prot"/>
</dbReference>
<feature type="compositionally biased region" description="Polar residues" evidence="3">
    <location>
        <begin position="1"/>
        <end position="32"/>
    </location>
</feature>